<evidence type="ECO:0000256" key="3">
    <source>
        <dbReference type="ARBA" id="ARBA00022679"/>
    </source>
</evidence>
<dbReference type="FunFam" id="3.40.50.2000:FF:000050">
    <property type="entry name" value="UDP-glucuronosyltransferase"/>
    <property type="match status" value="1"/>
</dbReference>
<sequence>MLKLLFVYCILIGFATVSYSLSILVIEAVASPSHHLWTMNLVKGLLRKGHHVHAVSIHETNIKGKLGQNLTYAIFEDLMDKASYDPTEWEQYSVFYMTYVVYEWATTFTEKLIETKAAKELLEMIKKVEFDVIVHDITMPQFLFGLWEIAKGKPPVVGYVPFGLAPWFKYYIGGPHYPTVRSYPYKDLAKPINLWQKSLNALYYIMDDFIRHFYYTPNSQRIAEQYIGHKIRPLHELEKNITIVLINTHSAFEPGIPLPPNAIEIGGLHAQPVQRIADEGAVTYPESIREFLDGAENGVVVISLGTNVKWKSIGPDILKTVTLALSILKQRILWKLDVELPFQVPNNIMVVEWMPQNEILTHKNVKAIWTHGGLLSVQEAIWKGIPVIGMPFFSDQKFNVALLVHKGVAVRLDISTLSTESVLNAFDEILYNESYTRNMKQLSSEFRDRPVPPLDSAIWWIEYAVRHPHGALESPLRSQSWMEQNLIDIYAFLFLNLIIILSVVFFLLKKLFNFCCNRVCTVSKLQKSKQM</sequence>
<gene>
    <name evidence="5" type="ORF">LPLAT_LOCUS408</name>
</gene>
<keyword evidence="2" id="KW-0328">Glycosyltransferase</keyword>
<keyword evidence="4" id="KW-0472">Membrane</keyword>
<dbReference type="CDD" id="cd03784">
    <property type="entry name" value="GT1_Gtf-like"/>
    <property type="match status" value="1"/>
</dbReference>
<feature type="transmembrane region" description="Helical" evidence="4">
    <location>
        <begin position="489"/>
        <end position="508"/>
    </location>
</feature>
<dbReference type="PANTHER" id="PTHR48043">
    <property type="entry name" value="EG:EG0003.4 PROTEIN-RELATED"/>
    <property type="match status" value="1"/>
</dbReference>
<dbReference type="Gene3D" id="3.40.50.2000">
    <property type="entry name" value="Glycogen Phosphorylase B"/>
    <property type="match status" value="1"/>
</dbReference>
<evidence type="ECO:0000256" key="4">
    <source>
        <dbReference type="SAM" id="Phobius"/>
    </source>
</evidence>
<name>A0AAV2N0V0_9HYME</name>
<proteinExistence type="inferred from homology"/>
<dbReference type="EMBL" id="OZ034824">
    <property type="protein sequence ID" value="CAL1673538.1"/>
    <property type="molecule type" value="Genomic_DNA"/>
</dbReference>
<dbReference type="PANTHER" id="PTHR48043:SF159">
    <property type="entry name" value="EG:EG0003.4 PROTEIN-RELATED"/>
    <property type="match status" value="1"/>
</dbReference>
<evidence type="ECO:0000256" key="2">
    <source>
        <dbReference type="ARBA" id="ARBA00022676"/>
    </source>
</evidence>
<comment type="similarity">
    <text evidence="1">Belongs to the UDP-glycosyltransferase family.</text>
</comment>
<evidence type="ECO:0008006" key="7">
    <source>
        <dbReference type="Google" id="ProtNLM"/>
    </source>
</evidence>
<reference evidence="5 6" key="1">
    <citation type="submission" date="2024-04" db="EMBL/GenBank/DDBJ databases">
        <authorList>
            <consortium name="Molecular Ecology Group"/>
        </authorList>
    </citation>
    <scope>NUCLEOTIDE SEQUENCE [LARGE SCALE GENOMIC DNA]</scope>
</reference>
<protein>
    <recommendedName>
        <fullName evidence="7">UDP-glucuronosyltransferase</fullName>
    </recommendedName>
</protein>
<accession>A0AAV2N0V0</accession>
<evidence type="ECO:0000256" key="1">
    <source>
        <dbReference type="ARBA" id="ARBA00009995"/>
    </source>
</evidence>
<keyword evidence="4" id="KW-1133">Transmembrane helix</keyword>
<dbReference type="Proteomes" id="UP001497644">
    <property type="component" value="Chromosome 1"/>
</dbReference>
<evidence type="ECO:0000313" key="5">
    <source>
        <dbReference type="EMBL" id="CAL1673538.1"/>
    </source>
</evidence>
<keyword evidence="6" id="KW-1185">Reference proteome</keyword>
<dbReference type="GO" id="GO:0008194">
    <property type="term" value="F:UDP-glycosyltransferase activity"/>
    <property type="evidence" value="ECO:0007669"/>
    <property type="project" value="InterPro"/>
</dbReference>
<keyword evidence="4" id="KW-0812">Transmembrane</keyword>
<keyword evidence="3" id="KW-0808">Transferase</keyword>
<dbReference type="SUPFAM" id="SSF53756">
    <property type="entry name" value="UDP-Glycosyltransferase/glycogen phosphorylase"/>
    <property type="match status" value="1"/>
</dbReference>
<dbReference type="Pfam" id="PF00201">
    <property type="entry name" value="UDPGT"/>
    <property type="match status" value="1"/>
</dbReference>
<evidence type="ECO:0000313" key="6">
    <source>
        <dbReference type="Proteomes" id="UP001497644"/>
    </source>
</evidence>
<dbReference type="InterPro" id="IPR002213">
    <property type="entry name" value="UDP_glucos_trans"/>
</dbReference>
<dbReference type="InterPro" id="IPR050271">
    <property type="entry name" value="UDP-glycosyltransferase"/>
</dbReference>
<organism evidence="5 6">
    <name type="scientific">Lasius platythorax</name>
    <dbReference type="NCBI Taxonomy" id="488582"/>
    <lineage>
        <taxon>Eukaryota</taxon>
        <taxon>Metazoa</taxon>
        <taxon>Ecdysozoa</taxon>
        <taxon>Arthropoda</taxon>
        <taxon>Hexapoda</taxon>
        <taxon>Insecta</taxon>
        <taxon>Pterygota</taxon>
        <taxon>Neoptera</taxon>
        <taxon>Endopterygota</taxon>
        <taxon>Hymenoptera</taxon>
        <taxon>Apocrita</taxon>
        <taxon>Aculeata</taxon>
        <taxon>Formicoidea</taxon>
        <taxon>Formicidae</taxon>
        <taxon>Formicinae</taxon>
        <taxon>Lasius</taxon>
        <taxon>Lasius</taxon>
    </lineage>
</organism>
<dbReference type="AlphaFoldDB" id="A0AAV2N0V0"/>